<evidence type="ECO:0000313" key="2">
    <source>
        <dbReference type="EMBL" id="KAF4613276.1"/>
    </source>
</evidence>
<proteinExistence type="predicted"/>
<comment type="caution">
    <text evidence="2">The sequence shown here is derived from an EMBL/GenBank/DDBJ whole genome shotgun (WGS) entry which is preliminary data.</text>
</comment>
<protein>
    <submittedName>
        <fullName evidence="2">Uncharacterized protein</fullName>
    </submittedName>
</protein>
<name>A0A8H4QLV7_9AGAR</name>
<keyword evidence="3" id="KW-1185">Reference proteome</keyword>
<dbReference type="Proteomes" id="UP000521872">
    <property type="component" value="Unassembled WGS sequence"/>
</dbReference>
<accession>A0A8H4QLV7</accession>
<dbReference type="AlphaFoldDB" id="A0A8H4QLV7"/>
<sequence length="351" mass="39927">MRGLRCPELKKLPKSSRYTSIHFRNQTPGSLDPLYTGAGKINQVLDPSHPLAGVQKPKLPYVRRDALGVKTMPMGLLLKEPRLFAPIPPLTWKERVQWAIEAGMTGIQHARRPSFRATGLDDGEQLYPPEDYNHTVIPARRVQPQGKYRELALEKVARRVPMSCHVSTSKKRMGADRYMRREVEKRLRAALNYIVARGAYYDVLEKKIKFNPEDVGRKWAMQGWAYLFFPSIELYRMPYGQLISQLRSLLQSVNKQIVAMENDWLNRALLSAQSSSATFPIIKKAAQTTSPLSTQPPVPDTPTEKRLKPNTPLQALAGKTPKVWKRELLAGLKLISKRLPQKREPHAKPAQ</sequence>
<reference evidence="2 3" key="1">
    <citation type="submission" date="2019-12" db="EMBL/GenBank/DDBJ databases">
        <authorList>
            <person name="Floudas D."/>
            <person name="Bentzer J."/>
            <person name="Ahren D."/>
            <person name="Johansson T."/>
            <person name="Persson P."/>
            <person name="Tunlid A."/>
        </authorList>
    </citation>
    <scope>NUCLEOTIDE SEQUENCE [LARGE SCALE GENOMIC DNA]</scope>
    <source>
        <strain evidence="2 3">CBS 102.39</strain>
    </source>
</reference>
<feature type="region of interest" description="Disordered" evidence="1">
    <location>
        <begin position="288"/>
        <end position="316"/>
    </location>
</feature>
<evidence type="ECO:0000256" key="1">
    <source>
        <dbReference type="SAM" id="MobiDB-lite"/>
    </source>
</evidence>
<organism evidence="2 3">
    <name type="scientific">Agrocybe pediades</name>
    <dbReference type="NCBI Taxonomy" id="84607"/>
    <lineage>
        <taxon>Eukaryota</taxon>
        <taxon>Fungi</taxon>
        <taxon>Dikarya</taxon>
        <taxon>Basidiomycota</taxon>
        <taxon>Agaricomycotina</taxon>
        <taxon>Agaricomycetes</taxon>
        <taxon>Agaricomycetidae</taxon>
        <taxon>Agaricales</taxon>
        <taxon>Agaricineae</taxon>
        <taxon>Strophariaceae</taxon>
        <taxon>Agrocybe</taxon>
    </lineage>
</organism>
<dbReference type="EMBL" id="JAACJL010000046">
    <property type="protein sequence ID" value="KAF4613276.1"/>
    <property type="molecule type" value="Genomic_DNA"/>
</dbReference>
<gene>
    <name evidence="2" type="ORF">D9613_011015</name>
</gene>
<evidence type="ECO:0000313" key="3">
    <source>
        <dbReference type="Proteomes" id="UP000521872"/>
    </source>
</evidence>